<dbReference type="Pfam" id="PF02308">
    <property type="entry name" value="MgtC"/>
    <property type="match status" value="1"/>
</dbReference>
<feature type="transmembrane region" description="Helical" evidence="7">
    <location>
        <begin position="7"/>
        <end position="23"/>
    </location>
</feature>
<evidence type="ECO:0000259" key="8">
    <source>
        <dbReference type="Pfam" id="PF02308"/>
    </source>
</evidence>
<keyword evidence="3" id="KW-1003">Cell membrane</keyword>
<dbReference type="InterPro" id="IPR003416">
    <property type="entry name" value="MgtC/SapB/SrpB/YhiD_fam"/>
</dbReference>
<keyword evidence="6 7" id="KW-0472">Membrane</keyword>
<dbReference type="InterPro" id="IPR049177">
    <property type="entry name" value="MgtC_SapB_SrpB_YhiD_N"/>
</dbReference>
<feature type="transmembrane region" description="Helical" evidence="7">
    <location>
        <begin position="96"/>
        <end position="127"/>
    </location>
</feature>
<gene>
    <name evidence="9" type="ORF">QE109_13315</name>
</gene>
<keyword evidence="10" id="KW-1185">Reference proteome</keyword>
<evidence type="ECO:0000256" key="2">
    <source>
        <dbReference type="ARBA" id="ARBA00009298"/>
    </source>
</evidence>
<keyword evidence="5 7" id="KW-1133">Transmembrane helix</keyword>
<feature type="transmembrane region" description="Helical" evidence="7">
    <location>
        <begin position="35"/>
        <end position="54"/>
    </location>
</feature>
<comment type="caution">
    <text evidence="9">The sequence shown here is derived from an EMBL/GenBank/DDBJ whole genome shotgun (WGS) entry which is preliminary data.</text>
</comment>
<name>A0ABT6NFC7_9FIRM</name>
<dbReference type="PRINTS" id="PR01837">
    <property type="entry name" value="MGTCSAPBPROT"/>
</dbReference>
<dbReference type="Proteomes" id="UP001158045">
    <property type="component" value="Unassembled WGS sequence"/>
</dbReference>
<evidence type="ECO:0000256" key="7">
    <source>
        <dbReference type="SAM" id="Phobius"/>
    </source>
</evidence>
<comment type="similarity">
    <text evidence="2">Belongs to the MgtC/SapB family.</text>
</comment>
<comment type="subcellular location">
    <subcellularLocation>
        <location evidence="1">Cell membrane</location>
        <topology evidence="1">Multi-pass membrane protein</topology>
    </subcellularLocation>
</comment>
<evidence type="ECO:0000256" key="5">
    <source>
        <dbReference type="ARBA" id="ARBA00022989"/>
    </source>
</evidence>
<dbReference type="PANTHER" id="PTHR33778">
    <property type="entry name" value="PROTEIN MGTC"/>
    <property type="match status" value="1"/>
</dbReference>
<sequence>MNLELESVIKILIAVLVGGFIGLERESANRPAGLRTHILVCVASALVMDMNILLAREFINTDPVRLGAQVISGMGFLGAGTIIKEGVNVRGLTTAAGLWAVACLGLVIGAGFYLLAVFASLVMLITLKTFNQLEQKYTKHKRPPME</sequence>
<proteinExistence type="inferred from homology"/>
<evidence type="ECO:0000313" key="10">
    <source>
        <dbReference type="Proteomes" id="UP001158045"/>
    </source>
</evidence>
<reference evidence="9 10" key="1">
    <citation type="submission" date="2023-04" db="EMBL/GenBank/DDBJ databases">
        <title>Fusibacter bizertensis strain WBS, isolated from littoral bottom sediments of the Arctic seas - biochemical and genomic analysis.</title>
        <authorList>
            <person name="Brioukhanov A.L."/>
        </authorList>
    </citation>
    <scope>NUCLEOTIDE SEQUENCE [LARGE SCALE GENOMIC DNA]</scope>
    <source>
        <strain evidence="9 10">WBS</strain>
    </source>
</reference>
<protein>
    <submittedName>
        <fullName evidence="9">MgtC/SapB family protein</fullName>
    </submittedName>
</protein>
<dbReference type="PANTHER" id="PTHR33778:SF1">
    <property type="entry name" value="MAGNESIUM TRANSPORTER YHID-RELATED"/>
    <property type="match status" value="1"/>
</dbReference>
<dbReference type="EMBL" id="JARYZI010000009">
    <property type="protein sequence ID" value="MDH8679133.1"/>
    <property type="molecule type" value="Genomic_DNA"/>
</dbReference>
<evidence type="ECO:0000313" key="9">
    <source>
        <dbReference type="EMBL" id="MDH8679133.1"/>
    </source>
</evidence>
<evidence type="ECO:0000256" key="4">
    <source>
        <dbReference type="ARBA" id="ARBA00022692"/>
    </source>
</evidence>
<organism evidence="9 10">
    <name type="scientific">Fusibacter bizertensis</name>
    <dbReference type="NCBI Taxonomy" id="1488331"/>
    <lineage>
        <taxon>Bacteria</taxon>
        <taxon>Bacillati</taxon>
        <taxon>Bacillota</taxon>
        <taxon>Clostridia</taxon>
        <taxon>Eubacteriales</taxon>
        <taxon>Eubacteriales Family XII. Incertae Sedis</taxon>
        <taxon>Fusibacter</taxon>
    </lineage>
</organism>
<feature type="domain" description="MgtC/SapB/SrpB/YhiD N-terminal" evidence="8">
    <location>
        <begin position="11"/>
        <end position="135"/>
    </location>
</feature>
<accession>A0ABT6NFC7</accession>
<keyword evidence="4 7" id="KW-0812">Transmembrane</keyword>
<evidence type="ECO:0000256" key="3">
    <source>
        <dbReference type="ARBA" id="ARBA00022475"/>
    </source>
</evidence>
<feature type="transmembrane region" description="Helical" evidence="7">
    <location>
        <begin position="66"/>
        <end position="84"/>
    </location>
</feature>
<evidence type="ECO:0000256" key="1">
    <source>
        <dbReference type="ARBA" id="ARBA00004651"/>
    </source>
</evidence>
<dbReference type="RefSeq" id="WP_281095030.1">
    <property type="nucleotide sequence ID" value="NZ_JARYZI010000009.1"/>
</dbReference>
<evidence type="ECO:0000256" key="6">
    <source>
        <dbReference type="ARBA" id="ARBA00023136"/>
    </source>
</evidence>